<keyword evidence="1" id="KW-0812">Transmembrane</keyword>
<dbReference type="EnsemblMetazoa" id="XM_019911579.1">
    <property type="protein sequence ID" value="XP_019767138.1"/>
    <property type="gene ID" value="LOC109542379"/>
</dbReference>
<keyword evidence="1" id="KW-1133">Transmembrane helix</keyword>
<evidence type="ECO:0008006" key="4">
    <source>
        <dbReference type="Google" id="ProtNLM"/>
    </source>
</evidence>
<dbReference type="AlphaFoldDB" id="A0AAR5Q1M3"/>
<dbReference type="KEGG" id="dpa:109542379"/>
<name>A0AAR5Q1M3_DENPD</name>
<reference evidence="2" key="2">
    <citation type="submission" date="2024-08" db="UniProtKB">
        <authorList>
            <consortium name="EnsemblMetazoa"/>
        </authorList>
    </citation>
    <scope>IDENTIFICATION</scope>
</reference>
<feature type="transmembrane region" description="Helical" evidence="1">
    <location>
        <begin position="88"/>
        <end position="107"/>
    </location>
</feature>
<dbReference type="GeneID" id="109542379"/>
<proteinExistence type="predicted"/>
<dbReference type="Proteomes" id="UP000019118">
    <property type="component" value="Unassembled WGS sequence"/>
</dbReference>
<reference evidence="3" key="1">
    <citation type="journal article" date="2013" name="Genome Biol.">
        <title>Draft genome of the mountain pine beetle, Dendroctonus ponderosae Hopkins, a major forest pest.</title>
        <authorList>
            <person name="Keeling C.I."/>
            <person name="Yuen M.M."/>
            <person name="Liao N.Y."/>
            <person name="Docking T.R."/>
            <person name="Chan S.K."/>
            <person name="Taylor G.A."/>
            <person name="Palmquist D.L."/>
            <person name="Jackman S.D."/>
            <person name="Nguyen A."/>
            <person name="Li M."/>
            <person name="Henderson H."/>
            <person name="Janes J.K."/>
            <person name="Zhao Y."/>
            <person name="Pandoh P."/>
            <person name="Moore R."/>
            <person name="Sperling F.A."/>
            <person name="Huber D.P."/>
            <person name="Birol I."/>
            <person name="Jones S.J."/>
            <person name="Bohlmann J."/>
        </authorList>
    </citation>
    <scope>NUCLEOTIDE SEQUENCE</scope>
</reference>
<feature type="transmembrane region" description="Helical" evidence="1">
    <location>
        <begin position="26"/>
        <end position="48"/>
    </location>
</feature>
<accession>A0AAR5Q1M3</accession>
<sequence length="160" mass="18212">MNLEIGVPVTVLRMFEKFLFCFKQKAGAVLMAYTSMVSGIIGMVYFLAKVHLDYAEADSHFLVISVFHVLVSAILIAAVVWEKPLLVLVYEFLHLSVLVCLLFYAIVYNQHCASFWVILGSCIAVAVYWMSCIHMYQRQLRLKLKSHLDYINGDAYSLCS</sequence>
<feature type="transmembrane region" description="Helical" evidence="1">
    <location>
        <begin position="113"/>
        <end position="136"/>
    </location>
</feature>
<keyword evidence="1" id="KW-0472">Membrane</keyword>
<keyword evidence="3" id="KW-1185">Reference proteome</keyword>
<evidence type="ECO:0000256" key="1">
    <source>
        <dbReference type="SAM" id="Phobius"/>
    </source>
</evidence>
<feature type="transmembrane region" description="Helical" evidence="1">
    <location>
        <begin position="60"/>
        <end position="81"/>
    </location>
</feature>
<evidence type="ECO:0000313" key="2">
    <source>
        <dbReference type="EnsemblMetazoa" id="XP_019767138.1"/>
    </source>
</evidence>
<organism evidence="2 3">
    <name type="scientific">Dendroctonus ponderosae</name>
    <name type="common">Mountain pine beetle</name>
    <dbReference type="NCBI Taxonomy" id="77166"/>
    <lineage>
        <taxon>Eukaryota</taxon>
        <taxon>Metazoa</taxon>
        <taxon>Ecdysozoa</taxon>
        <taxon>Arthropoda</taxon>
        <taxon>Hexapoda</taxon>
        <taxon>Insecta</taxon>
        <taxon>Pterygota</taxon>
        <taxon>Neoptera</taxon>
        <taxon>Endopterygota</taxon>
        <taxon>Coleoptera</taxon>
        <taxon>Polyphaga</taxon>
        <taxon>Cucujiformia</taxon>
        <taxon>Curculionidae</taxon>
        <taxon>Scolytinae</taxon>
        <taxon>Dendroctonus</taxon>
    </lineage>
</organism>
<protein>
    <recommendedName>
        <fullName evidence="4">MARVEL domain-containing protein</fullName>
    </recommendedName>
</protein>
<evidence type="ECO:0000313" key="3">
    <source>
        <dbReference type="Proteomes" id="UP000019118"/>
    </source>
</evidence>